<organism evidence="2 3">
    <name type="scientific">Candidatus Lloydbacteria bacterium CG22_combo_CG10-13_8_21_14_all_47_15</name>
    <dbReference type="NCBI Taxonomy" id="1974635"/>
    <lineage>
        <taxon>Bacteria</taxon>
        <taxon>Candidatus Lloydiibacteriota</taxon>
    </lineage>
</organism>
<keyword evidence="1" id="KW-0472">Membrane</keyword>
<evidence type="ECO:0000313" key="3">
    <source>
        <dbReference type="Proteomes" id="UP000230638"/>
    </source>
</evidence>
<dbReference type="EMBL" id="PCTL01000033">
    <property type="protein sequence ID" value="PIP73031.1"/>
    <property type="molecule type" value="Genomic_DNA"/>
</dbReference>
<proteinExistence type="predicted"/>
<dbReference type="AlphaFoldDB" id="A0A2H0CTF3"/>
<reference evidence="2 3" key="1">
    <citation type="submission" date="2017-09" db="EMBL/GenBank/DDBJ databases">
        <title>Depth-based differentiation of microbial function through sediment-hosted aquifers and enrichment of novel symbionts in the deep terrestrial subsurface.</title>
        <authorList>
            <person name="Probst A.J."/>
            <person name="Ladd B."/>
            <person name="Jarett J.K."/>
            <person name="Geller-Mcgrath D.E."/>
            <person name="Sieber C.M."/>
            <person name="Emerson J.B."/>
            <person name="Anantharaman K."/>
            <person name="Thomas B.C."/>
            <person name="Malmstrom R."/>
            <person name="Stieglmeier M."/>
            <person name="Klingl A."/>
            <person name="Woyke T."/>
            <person name="Ryan C.M."/>
            <person name="Banfield J.F."/>
        </authorList>
    </citation>
    <scope>NUCLEOTIDE SEQUENCE [LARGE SCALE GENOMIC DNA]</scope>
    <source>
        <strain evidence="2">CG22_combo_CG10-13_8_21_14_all_47_15</strain>
    </source>
</reference>
<sequence length="95" mass="10949">MVLWGAIIAVLWISLSTIFGELLQPFKDFLAVTFTHHWIGKSIITVAIVFLFFCAAWMFRRTDMQTIPRGLVWLLFWVSLCGVIAIIIFFALHAF</sequence>
<evidence type="ECO:0000256" key="1">
    <source>
        <dbReference type="SAM" id="Phobius"/>
    </source>
</evidence>
<keyword evidence="1" id="KW-0812">Transmembrane</keyword>
<accession>A0A2H0CTF3</accession>
<evidence type="ECO:0000313" key="2">
    <source>
        <dbReference type="EMBL" id="PIP73031.1"/>
    </source>
</evidence>
<name>A0A2H0CTF3_9BACT</name>
<feature type="transmembrane region" description="Helical" evidence="1">
    <location>
        <begin position="71"/>
        <end position="92"/>
    </location>
</feature>
<feature type="transmembrane region" description="Helical" evidence="1">
    <location>
        <begin position="36"/>
        <end position="59"/>
    </location>
</feature>
<keyword evidence="1" id="KW-1133">Transmembrane helix</keyword>
<dbReference type="Proteomes" id="UP000230638">
    <property type="component" value="Unassembled WGS sequence"/>
</dbReference>
<comment type="caution">
    <text evidence="2">The sequence shown here is derived from an EMBL/GenBank/DDBJ whole genome shotgun (WGS) entry which is preliminary data.</text>
</comment>
<gene>
    <name evidence="2" type="ORF">COW88_03455</name>
</gene>
<protein>
    <submittedName>
        <fullName evidence="2">Uncharacterized protein</fullName>
    </submittedName>
</protein>